<evidence type="ECO:0000313" key="3">
    <source>
        <dbReference type="Proteomes" id="UP000286687"/>
    </source>
</evidence>
<gene>
    <name evidence="2" type="ORF">BM74_24515</name>
</gene>
<dbReference type="AlphaFoldDB" id="A0A437SDL7"/>
<dbReference type="RefSeq" id="WP_127814268.1">
    <property type="nucleotide sequence ID" value="NZ_LDER01000295.1"/>
</dbReference>
<organism evidence="2 3">
    <name type="scientific">Bacillus thuringiensis</name>
    <dbReference type="NCBI Taxonomy" id="1428"/>
    <lineage>
        <taxon>Bacteria</taxon>
        <taxon>Bacillati</taxon>
        <taxon>Bacillota</taxon>
        <taxon>Bacilli</taxon>
        <taxon>Bacillales</taxon>
        <taxon>Bacillaceae</taxon>
        <taxon>Bacillus</taxon>
        <taxon>Bacillus cereus group</taxon>
    </lineage>
</organism>
<dbReference type="EMBL" id="LDER01000295">
    <property type="protein sequence ID" value="RVU61706.1"/>
    <property type="molecule type" value="Genomic_DNA"/>
</dbReference>
<protein>
    <recommendedName>
        <fullName evidence="1">HEPN AbiU2-like domain-containing protein</fullName>
    </recommendedName>
</protein>
<dbReference type="InterPro" id="IPR040704">
    <property type="entry name" value="HEPN_AbiU2"/>
</dbReference>
<name>A0A437SDL7_BACTU</name>
<evidence type="ECO:0000259" key="1">
    <source>
        <dbReference type="Pfam" id="PF18734"/>
    </source>
</evidence>
<dbReference type="Pfam" id="PF18734">
    <property type="entry name" value="HEPN_AbiU2"/>
    <property type="match status" value="1"/>
</dbReference>
<evidence type="ECO:0000313" key="2">
    <source>
        <dbReference type="EMBL" id="RVU61706.1"/>
    </source>
</evidence>
<sequence length="215" mass="25651">MTEEQLLELAEEIYQQSFEANIFYEIMMQIEREKVEYFDEIRVSSAFYSYIYNSLVVSTFAVVSKLYDNTKHKDAINVKKFLDRCIEYKNFSTELIVSESTPEDFFKLKKQEYEQFEKNNSLDWLYAQRNNIYSHNTKKAMRNTDQLIEKNPLRRKHIKQFIDFSLELSQVVISYLTGKLRASLPKNISDLKNTLMLVRIGNEYEETYISEKLGE</sequence>
<reference evidence="2 3" key="1">
    <citation type="submission" date="2018-01" db="EMBL/GenBank/DDBJ databases">
        <title>Complete genome sequence of G25-42.</title>
        <authorList>
            <person name="Zheng Z."/>
            <person name="Sun M."/>
        </authorList>
    </citation>
    <scope>NUCLEOTIDE SEQUENCE [LARGE SCALE GENOMIC DNA]</scope>
    <source>
        <strain evidence="2 3">G25-42</strain>
    </source>
</reference>
<dbReference type="Proteomes" id="UP000286687">
    <property type="component" value="Unassembled WGS sequence"/>
</dbReference>
<comment type="caution">
    <text evidence="2">The sequence shown here is derived from an EMBL/GenBank/DDBJ whole genome shotgun (WGS) entry which is preliminary data.</text>
</comment>
<accession>A0A437SDL7</accession>
<proteinExistence type="predicted"/>
<feature type="domain" description="HEPN AbiU2-like" evidence="1">
    <location>
        <begin position="4"/>
        <end position="178"/>
    </location>
</feature>